<dbReference type="OrthoDB" id="9763697at2"/>
<evidence type="ECO:0000313" key="2">
    <source>
        <dbReference type="EMBL" id="ASO21194.1"/>
    </source>
</evidence>
<dbReference type="Proteomes" id="UP000204221">
    <property type="component" value="Chromosome"/>
</dbReference>
<name>A0A221W672_9PSEU</name>
<keyword evidence="3" id="KW-1185">Reference proteome</keyword>
<dbReference type="AlphaFoldDB" id="A0A221W672"/>
<dbReference type="InterPro" id="IPR025406">
    <property type="entry name" value="DUF4132"/>
</dbReference>
<reference evidence="2 3" key="1">
    <citation type="submission" date="2017-07" db="EMBL/GenBank/DDBJ databases">
        <title>Complete genome sequence of Actinoalloteichus hoggarensis DSM 45943, type strain of Actinoalloteichus hoggarensis.</title>
        <authorList>
            <person name="Ruckert C."/>
            <person name="Nouioui I."/>
            <person name="Willmese J."/>
            <person name="van Wezel G."/>
            <person name="Klenk H.-P."/>
            <person name="Kalinowski J."/>
            <person name="Zotchev S.B."/>
        </authorList>
    </citation>
    <scope>NUCLEOTIDE SEQUENCE [LARGE SCALE GENOMIC DNA]</scope>
    <source>
        <strain evidence="2 3">DSM 45943</strain>
    </source>
</reference>
<protein>
    <recommendedName>
        <fullName evidence="1">DUF4132 domain-containing protein</fullName>
    </recommendedName>
</protein>
<evidence type="ECO:0000259" key="1">
    <source>
        <dbReference type="Pfam" id="PF13569"/>
    </source>
</evidence>
<feature type="domain" description="DUF4132" evidence="1">
    <location>
        <begin position="886"/>
        <end position="995"/>
    </location>
</feature>
<evidence type="ECO:0000313" key="3">
    <source>
        <dbReference type="Proteomes" id="UP000204221"/>
    </source>
</evidence>
<dbReference type="KEGG" id="ahg:AHOG_17845"/>
<dbReference type="RefSeq" id="WP_093942401.1">
    <property type="nucleotide sequence ID" value="NZ_CP022521.1"/>
</dbReference>
<sequence>MSRAQTVTPDDVGFLVPPEWVPRLDPRRDGGVTSSATLDRGARAKVKRMLTKAEAALAAVLDPAGPDDPALTAAAAEYREGEPTPLGAAAVLAVVATTVDAKHLRSLAAFADVWFKDHGAAFTAMAVVELAGIRVTAAAVPRGAPPVWRLGRRGPDTAFADAWRFEPVVRRVRELLASADDAEAEAARAALDSGVGVPSVATTTPGRSDETGAEAAEARFDDRLRHLVACYLMPGEQDRVTALCAAPWIAEALPTHCGLVLRSVSTPAQLAALPLTDPAVVGTLPISAEDLVTLAERVGAGLLPLVSVLLDMPSRTGPGEHVLLEILAHLPGDAAFDLIAARLGRRHAYAAAATATRRDPERTWRRLPVIAARGPITVAGKEHDPGPGAARLLWELTDDGIDTGASDPLVEQARRAALAAVSRPVDHRPPADAARLPGLFTEPPWRPGGTAVEPVFLEITAPADRGPVWLPGERAQWAAAETGSSPLGPDPDWARLVASFRSLDPSSAIALFVDGPADLVCGPLRWFGPDPTGVDPAWTRRLAARHGDLAASALYRTARESPHAHSPALLPYLGFEAVQHFARLADGAQPAAAHAEAYLDRHGMALVPYLTNLVTLRWHAGGHLARPNAVEWLRRLAARTSTAEVVEEARACGDHAASVIGELLAADPLDVLPRAVPVIGDWLDPALLPRILLRDTKHALPVDAVRTLLAAVGTAGLRREYAGLSVIEEACDRESLARFALALFQDWSAAGRPPGSEWVFAVVRYFGDDEAARVLAGRLGSWGSYGEPTLAEEGLNALAGMGTDAALRLIREISERSKPATLVRSAKWAVAAAARERGLDSEQLADRLVPDLGLSPDGTMELDYGARRFRVGFDEALQPFVTNADGTPRRSLPAPGARDDADQAAAARKRFTALKKSVRAIAAEQVRRLESAMVTGRRWRRSDFEALVRHPVLTHLVRRLVWLVERDGRVVATVRVAEDRSLADVHDDVVVFAAGAVGTNGDGAEAVGTGRSAAEPGEPGTSEAAGSALAAVPEDALFSVAHPLRLGDSAAAWSEVFADYEIVQPFRQLGRPVRPLTEEDRADWDLTRFVGRSMPTGRVRGLERRGWRFESPEAGTGGARTIITTTFGRTGLSLRLEPGFPMYDVPEDIQTISTVFVSAGRKIATAGPLTLGDLDPIEAAELIRALTELTADVG</sequence>
<accession>A0A221W672</accession>
<proteinExistence type="predicted"/>
<dbReference type="Pfam" id="PF13569">
    <property type="entry name" value="DUF4132"/>
    <property type="match status" value="2"/>
</dbReference>
<feature type="domain" description="DUF4132" evidence="1">
    <location>
        <begin position="1029"/>
        <end position="1107"/>
    </location>
</feature>
<organism evidence="2 3">
    <name type="scientific">Actinoalloteichus hoggarensis</name>
    <dbReference type="NCBI Taxonomy" id="1470176"/>
    <lineage>
        <taxon>Bacteria</taxon>
        <taxon>Bacillati</taxon>
        <taxon>Actinomycetota</taxon>
        <taxon>Actinomycetes</taxon>
        <taxon>Pseudonocardiales</taxon>
        <taxon>Pseudonocardiaceae</taxon>
        <taxon>Actinoalloteichus</taxon>
    </lineage>
</organism>
<dbReference type="EMBL" id="CP022521">
    <property type="protein sequence ID" value="ASO21194.1"/>
    <property type="molecule type" value="Genomic_DNA"/>
</dbReference>
<gene>
    <name evidence="2" type="ORF">AHOG_17845</name>
</gene>